<gene>
    <name evidence="1" type="ORF">IV74_GL001531</name>
</gene>
<protein>
    <recommendedName>
        <fullName evidence="3">Gas vesicle protein</fullName>
    </recommendedName>
</protein>
<dbReference type="PATRIC" id="fig|1449336.4.peg.1563"/>
<dbReference type="EMBL" id="JQBS01000032">
    <property type="protein sequence ID" value="KRN56417.1"/>
    <property type="molecule type" value="Genomic_DNA"/>
</dbReference>
<reference evidence="1 2" key="1">
    <citation type="journal article" date="2015" name="Genome Announc.">
        <title>Expanding the biotechnology potential of lactobacilli through comparative genomics of 213 strains and associated genera.</title>
        <authorList>
            <person name="Sun Z."/>
            <person name="Harris H.M."/>
            <person name="McCann A."/>
            <person name="Guo C."/>
            <person name="Argimon S."/>
            <person name="Zhang W."/>
            <person name="Yang X."/>
            <person name="Jeffery I.B."/>
            <person name="Cooney J.C."/>
            <person name="Kagawa T.F."/>
            <person name="Liu W."/>
            <person name="Song Y."/>
            <person name="Salvetti E."/>
            <person name="Wrobel A."/>
            <person name="Rasinkangas P."/>
            <person name="Parkhill J."/>
            <person name="Rea M.C."/>
            <person name="O'Sullivan O."/>
            <person name="Ritari J."/>
            <person name="Douillard F.P."/>
            <person name="Paul Ross R."/>
            <person name="Yang R."/>
            <person name="Briner A.E."/>
            <person name="Felis G.E."/>
            <person name="de Vos W.M."/>
            <person name="Barrangou R."/>
            <person name="Klaenhammer T.R."/>
            <person name="Caufield P.W."/>
            <person name="Cui Y."/>
            <person name="Zhang H."/>
            <person name="O'Toole P.W."/>
        </authorList>
    </citation>
    <scope>NUCLEOTIDE SEQUENCE [LARGE SCALE GENOMIC DNA]</scope>
    <source>
        <strain evidence="1 2">DSM 20623</strain>
    </source>
</reference>
<accession>A0A0R2HUS3</accession>
<organism evidence="1 2">
    <name type="scientific">Carnobacterium divergens DSM 20623</name>
    <dbReference type="NCBI Taxonomy" id="1449336"/>
    <lineage>
        <taxon>Bacteria</taxon>
        <taxon>Bacillati</taxon>
        <taxon>Bacillota</taxon>
        <taxon>Bacilli</taxon>
        <taxon>Lactobacillales</taxon>
        <taxon>Carnobacteriaceae</taxon>
        <taxon>Carnobacterium</taxon>
    </lineage>
</organism>
<dbReference type="Proteomes" id="UP000051658">
    <property type="component" value="Unassembled WGS sequence"/>
</dbReference>
<name>A0A0R2HUS3_CARDV</name>
<evidence type="ECO:0008006" key="3">
    <source>
        <dbReference type="Google" id="ProtNLM"/>
    </source>
</evidence>
<keyword evidence="2" id="KW-1185">Reference proteome</keyword>
<evidence type="ECO:0000313" key="1">
    <source>
        <dbReference type="EMBL" id="KRN56417.1"/>
    </source>
</evidence>
<dbReference type="eggNOG" id="COG4980">
    <property type="taxonomic scope" value="Bacteria"/>
</dbReference>
<evidence type="ECO:0000313" key="2">
    <source>
        <dbReference type="Proteomes" id="UP000051658"/>
    </source>
</evidence>
<dbReference type="AlphaFoldDB" id="A0A0R2HUS3"/>
<comment type="caution">
    <text evidence="1">The sequence shown here is derived from an EMBL/GenBank/DDBJ whole genome shotgun (WGS) entry which is preliminary data.</text>
</comment>
<proteinExistence type="predicted"/>
<sequence>MAHPFFKGLLFGSIIGGVSALLTNPRSGKENRDLALSYIDDTTLLVEDVSNSIHSLKGAITELSTEGLSLLNEFTEEMTDSVEEFTIQNEPRMRRIEEKATKLTADLEEFSELMPDLEELTSKE</sequence>
<dbReference type="RefSeq" id="WP_034570581.1">
    <property type="nucleotide sequence ID" value="NZ_JQBS01000032.1"/>
</dbReference>
<dbReference type="GeneID" id="89588518"/>